<accession>A0ABD3KVG3</accession>
<comment type="caution">
    <text evidence="2">The sequence shown here is derived from an EMBL/GenBank/DDBJ whole genome shotgun (WGS) entry which is preliminary data.</text>
</comment>
<organism evidence="2 3">
    <name type="scientific">Eucalyptus globulus</name>
    <name type="common">Tasmanian blue gum</name>
    <dbReference type="NCBI Taxonomy" id="34317"/>
    <lineage>
        <taxon>Eukaryota</taxon>
        <taxon>Viridiplantae</taxon>
        <taxon>Streptophyta</taxon>
        <taxon>Embryophyta</taxon>
        <taxon>Tracheophyta</taxon>
        <taxon>Spermatophyta</taxon>
        <taxon>Magnoliopsida</taxon>
        <taxon>eudicotyledons</taxon>
        <taxon>Gunneridae</taxon>
        <taxon>Pentapetalae</taxon>
        <taxon>rosids</taxon>
        <taxon>malvids</taxon>
        <taxon>Myrtales</taxon>
        <taxon>Myrtaceae</taxon>
        <taxon>Myrtoideae</taxon>
        <taxon>Eucalypteae</taxon>
        <taxon>Eucalyptus</taxon>
    </lineage>
</organism>
<keyword evidence="3" id="KW-1185">Reference proteome</keyword>
<sequence>MIEPRHIRPAIDSLVKKLESNLEELERTLEPSWPKLVEPFEKIQDRWTVVWGMIDFLETVRDTTELRAAIEEVQVTSFAWSEILEMTLGDEKGRS</sequence>
<dbReference type="Proteomes" id="UP001634007">
    <property type="component" value="Unassembled WGS sequence"/>
</dbReference>
<dbReference type="AlphaFoldDB" id="A0ABD3KVG3"/>
<name>A0ABD3KVG3_EUCGL</name>
<dbReference type="InterPro" id="IPR045666">
    <property type="entry name" value="OpdA_N"/>
</dbReference>
<feature type="domain" description="Oligopeptidase A N-terminal" evidence="1">
    <location>
        <begin position="12"/>
        <end position="79"/>
    </location>
</feature>
<dbReference type="Pfam" id="PF19310">
    <property type="entry name" value="TOP_N"/>
    <property type="match status" value="1"/>
</dbReference>
<protein>
    <recommendedName>
        <fullName evidence="1">Oligopeptidase A N-terminal domain-containing protein</fullName>
    </recommendedName>
</protein>
<dbReference type="SUPFAM" id="SSF55486">
    <property type="entry name" value="Metalloproteases ('zincins'), catalytic domain"/>
    <property type="match status" value="1"/>
</dbReference>
<evidence type="ECO:0000313" key="2">
    <source>
        <dbReference type="EMBL" id="KAL3741311.1"/>
    </source>
</evidence>
<proteinExistence type="predicted"/>
<evidence type="ECO:0000313" key="3">
    <source>
        <dbReference type="Proteomes" id="UP001634007"/>
    </source>
</evidence>
<evidence type="ECO:0000259" key="1">
    <source>
        <dbReference type="Pfam" id="PF19310"/>
    </source>
</evidence>
<reference evidence="2 3" key="1">
    <citation type="submission" date="2024-11" db="EMBL/GenBank/DDBJ databases">
        <title>Chromosome-level genome assembly of Eucalyptus globulus Labill. provides insights into its genome evolution.</title>
        <authorList>
            <person name="Li X."/>
        </authorList>
    </citation>
    <scope>NUCLEOTIDE SEQUENCE [LARGE SCALE GENOMIC DNA]</scope>
    <source>
        <strain evidence="2">CL2024</strain>
        <tissue evidence="2">Fresh tender leaves</tissue>
    </source>
</reference>
<dbReference type="Gene3D" id="1.10.1370.40">
    <property type="match status" value="1"/>
</dbReference>
<gene>
    <name evidence="2" type="ORF">ACJRO7_016874</name>
</gene>
<dbReference type="EMBL" id="JBJKBG010000004">
    <property type="protein sequence ID" value="KAL3741311.1"/>
    <property type="molecule type" value="Genomic_DNA"/>
</dbReference>